<protein>
    <recommendedName>
        <fullName evidence="5">Enoyl reductase (ER) domain-containing protein</fullName>
    </recommendedName>
</protein>
<dbReference type="InterPro" id="IPR050129">
    <property type="entry name" value="Zn_alcohol_dh"/>
</dbReference>
<proteinExistence type="inferred from homology"/>
<accession>A0A4R5KTK3</accession>
<evidence type="ECO:0000256" key="2">
    <source>
        <dbReference type="ARBA" id="ARBA00022833"/>
    </source>
</evidence>
<feature type="domain" description="Enoyl reductase (ER)" evidence="5">
    <location>
        <begin position="13"/>
        <end position="319"/>
    </location>
</feature>
<evidence type="ECO:0000256" key="4">
    <source>
        <dbReference type="RuleBase" id="RU361277"/>
    </source>
</evidence>
<dbReference type="RefSeq" id="WP_133227147.1">
    <property type="nucleotide sequence ID" value="NZ_SMRT01000003.1"/>
</dbReference>
<reference evidence="6 7" key="1">
    <citation type="submission" date="2019-03" db="EMBL/GenBank/DDBJ databases">
        <title>This is whole genome sequence of Paenibacillus sp MS74 strain.</title>
        <authorList>
            <person name="Trinh H.N."/>
        </authorList>
    </citation>
    <scope>NUCLEOTIDE SEQUENCE [LARGE SCALE GENOMIC DNA]</scope>
    <source>
        <strain evidence="6 7">MS74</strain>
    </source>
</reference>
<dbReference type="PROSITE" id="PS00059">
    <property type="entry name" value="ADH_ZINC"/>
    <property type="match status" value="1"/>
</dbReference>
<dbReference type="SUPFAM" id="SSF50129">
    <property type="entry name" value="GroES-like"/>
    <property type="match status" value="1"/>
</dbReference>
<keyword evidence="3" id="KW-0560">Oxidoreductase</keyword>
<comment type="caution">
    <text evidence="6">The sequence shown here is derived from an EMBL/GenBank/DDBJ whole genome shotgun (WGS) entry which is preliminary data.</text>
</comment>
<dbReference type="InterPro" id="IPR013154">
    <property type="entry name" value="ADH-like_N"/>
</dbReference>
<evidence type="ECO:0000259" key="5">
    <source>
        <dbReference type="SMART" id="SM00829"/>
    </source>
</evidence>
<dbReference type="PANTHER" id="PTHR43401:SF2">
    <property type="entry name" value="L-THREONINE 3-DEHYDROGENASE"/>
    <property type="match status" value="1"/>
</dbReference>
<organism evidence="6 7">
    <name type="scientific">Paenibacillus piri</name>
    <dbReference type="NCBI Taxonomy" id="2547395"/>
    <lineage>
        <taxon>Bacteria</taxon>
        <taxon>Bacillati</taxon>
        <taxon>Bacillota</taxon>
        <taxon>Bacilli</taxon>
        <taxon>Bacillales</taxon>
        <taxon>Paenibacillaceae</taxon>
        <taxon>Paenibacillus</taxon>
    </lineage>
</organism>
<dbReference type="GO" id="GO:0016491">
    <property type="term" value="F:oxidoreductase activity"/>
    <property type="evidence" value="ECO:0007669"/>
    <property type="project" value="UniProtKB-KW"/>
</dbReference>
<gene>
    <name evidence="6" type="ORF">E1757_09630</name>
</gene>
<dbReference type="InterPro" id="IPR036291">
    <property type="entry name" value="NAD(P)-bd_dom_sf"/>
</dbReference>
<dbReference type="OrthoDB" id="9787435at2"/>
<dbReference type="Gene3D" id="3.90.180.10">
    <property type="entry name" value="Medium-chain alcohol dehydrogenases, catalytic domain"/>
    <property type="match status" value="2"/>
</dbReference>
<dbReference type="EMBL" id="SMRT01000003">
    <property type="protein sequence ID" value="TDF98772.1"/>
    <property type="molecule type" value="Genomic_DNA"/>
</dbReference>
<comment type="cofactor">
    <cofactor evidence="4">
        <name>Zn(2+)</name>
        <dbReference type="ChEBI" id="CHEBI:29105"/>
    </cofactor>
</comment>
<keyword evidence="1 4" id="KW-0479">Metal-binding</keyword>
<dbReference type="Pfam" id="PF08240">
    <property type="entry name" value="ADH_N"/>
    <property type="match status" value="1"/>
</dbReference>
<comment type="similarity">
    <text evidence="4">Belongs to the zinc-containing alcohol dehydrogenase family.</text>
</comment>
<dbReference type="SMART" id="SM00829">
    <property type="entry name" value="PKS_ER"/>
    <property type="match status" value="1"/>
</dbReference>
<dbReference type="InterPro" id="IPR011032">
    <property type="entry name" value="GroES-like_sf"/>
</dbReference>
<sequence>MSLNTMKALQIVGERQAQIVRLPIPEPGPGQVLVKVTAVTTCPQWDLHIYYGKPMFTHQASVPFPYPAGQPGHEMTGTVAKLGDGCSRFRIGQTVSAWKDPGHSEPGCYAEYVLIREPFLLAVPETLHFTQVASLELAMCVGASVMKLKQMTPIAGKECAVNGLGPAGLIALQMLLAEGAARVTGIDPNPERRELAQQLGAERAYAPGAEEIVPRGGEGAFEIAIDCVGYADAVRYIMDHTTETVALFAVQREDYVLNHKSLTVIGYPGHHREAAEYALGLITDGKLKLAPLATVQLPLEQYDRAVELLRSQQAVKVCFVPGMR</sequence>
<dbReference type="GO" id="GO:0008270">
    <property type="term" value="F:zinc ion binding"/>
    <property type="evidence" value="ECO:0007669"/>
    <property type="project" value="InterPro"/>
</dbReference>
<dbReference type="Pfam" id="PF00107">
    <property type="entry name" value="ADH_zinc_N"/>
    <property type="match status" value="1"/>
</dbReference>
<dbReference type="InterPro" id="IPR002328">
    <property type="entry name" value="ADH_Zn_CS"/>
</dbReference>
<evidence type="ECO:0000256" key="1">
    <source>
        <dbReference type="ARBA" id="ARBA00022723"/>
    </source>
</evidence>
<name>A0A4R5KTK3_9BACL</name>
<evidence type="ECO:0000313" key="6">
    <source>
        <dbReference type="EMBL" id="TDF98772.1"/>
    </source>
</evidence>
<evidence type="ECO:0000256" key="3">
    <source>
        <dbReference type="ARBA" id="ARBA00023002"/>
    </source>
</evidence>
<dbReference type="Gene3D" id="3.40.50.720">
    <property type="entry name" value="NAD(P)-binding Rossmann-like Domain"/>
    <property type="match status" value="1"/>
</dbReference>
<dbReference type="SUPFAM" id="SSF51735">
    <property type="entry name" value="NAD(P)-binding Rossmann-fold domains"/>
    <property type="match status" value="1"/>
</dbReference>
<dbReference type="Proteomes" id="UP000295636">
    <property type="component" value="Unassembled WGS sequence"/>
</dbReference>
<keyword evidence="7" id="KW-1185">Reference proteome</keyword>
<dbReference type="AlphaFoldDB" id="A0A4R5KTK3"/>
<evidence type="ECO:0000313" key="7">
    <source>
        <dbReference type="Proteomes" id="UP000295636"/>
    </source>
</evidence>
<keyword evidence="2 4" id="KW-0862">Zinc</keyword>
<dbReference type="PANTHER" id="PTHR43401">
    <property type="entry name" value="L-THREONINE 3-DEHYDROGENASE"/>
    <property type="match status" value="1"/>
</dbReference>
<dbReference type="InterPro" id="IPR013149">
    <property type="entry name" value="ADH-like_C"/>
</dbReference>
<dbReference type="InterPro" id="IPR020843">
    <property type="entry name" value="ER"/>
</dbReference>